<reference evidence="3" key="2">
    <citation type="submission" date="2020-05" db="UniProtKB">
        <authorList>
            <consortium name="EnsemblMetazoa"/>
        </authorList>
    </citation>
    <scope>IDENTIFICATION</scope>
</reference>
<dbReference type="EMBL" id="KE525195">
    <property type="protein sequence ID" value="KFB42581.1"/>
    <property type="molecule type" value="Genomic_DNA"/>
</dbReference>
<proteinExistence type="predicted"/>
<organism evidence="2">
    <name type="scientific">Anopheles sinensis</name>
    <name type="common">Mosquito</name>
    <dbReference type="NCBI Taxonomy" id="74873"/>
    <lineage>
        <taxon>Eukaryota</taxon>
        <taxon>Metazoa</taxon>
        <taxon>Ecdysozoa</taxon>
        <taxon>Arthropoda</taxon>
        <taxon>Hexapoda</taxon>
        <taxon>Insecta</taxon>
        <taxon>Pterygota</taxon>
        <taxon>Neoptera</taxon>
        <taxon>Endopterygota</taxon>
        <taxon>Diptera</taxon>
        <taxon>Nematocera</taxon>
        <taxon>Culicoidea</taxon>
        <taxon>Culicidae</taxon>
        <taxon>Anophelinae</taxon>
        <taxon>Anopheles</taxon>
    </lineage>
</organism>
<dbReference type="EnsemblMetazoa" id="ASIC010297-RA">
    <property type="protein sequence ID" value="ASIC010297-PA"/>
    <property type="gene ID" value="ASIC010297"/>
</dbReference>
<feature type="region of interest" description="Disordered" evidence="1">
    <location>
        <begin position="79"/>
        <end position="105"/>
    </location>
</feature>
<dbReference type="VEuPathDB" id="VectorBase:ASIC010297"/>
<dbReference type="AlphaFoldDB" id="A0A084VX87"/>
<feature type="compositionally biased region" description="Polar residues" evidence="1">
    <location>
        <begin position="89"/>
        <end position="105"/>
    </location>
</feature>
<gene>
    <name evidence="2" type="ORF">ZHAS_00010297</name>
</gene>
<name>A0A084VX87_ANOSI</name>
<evidence type="ECO:0000313" key="3">
    <source>
        <dbReference type="EnsemblMetazoa" id="ASIC010297-PA"/>
    </source>
</evidence>
<reference evidence="2 4" key="1">
    <citation type="journal article" date="2014" name="BMC Genomics">
        <title>Genome sequence of Anopheles sinensis provides insight into genetics basis of mosquito competence for malaria parasites.</title>
        <authorList>
            <person name="Zhou D."/>
            <person name="Zhang D."/>
            <person name="Ding G."/>
            <person name="Shi L."/>
            <person name="Hou Q."/>
            <person name="Ye Y."/>
            <person name="Xu Y."/>
            <person name="Zhou H."/>
            <person name="Xiong C."/>
            <person name="Li S."/>
            <person name="Yu J."/>
            <person name="Hong S."/>
            <person name="Yu X."/>
            <person name="Zou P."/>
            <person name="Chen C."/>
            <person name="Chang X."/>
            <person name="Wang W."/>
            <person name="Lv Y."/>
            <person name="Sun Y."/>
            <person name="Ma L."/>
            <person name="Shen B."/>
            <person name="Zhu C."/>
        </authorList>
    </citation>
    <scope>NUCLEOTIDE SEQUENCE [LARGE SCALE GENOMIC DNA]</scope>
</reference>
<sequence>MLRCEKFAALSKSLLLETCASKRVVELRSDQLFSSTALFGADSAESTKRVERKHIDKLFTTGRACSRKNLFSCKWSEAKASSAPSSPPQQRSIPGTSPSDPVQKR</sequence>
<evidence type="ECO:0000313" key="4">
    <source>
        <dbReference type="Proteomes" id="UP000030765"/>
    </source>
</evidence>
<protein>
    <submittedName>
        <fullName evidence="2 3">Uncharacterized protein</fullName>
    </submittedName>
</protein>
<dbReference type="Proteomes" id="UP000030765">
    <property type="component" value="Unassembled WGS sequence"/>
</dbReference>
<accession>A0A084VX87</accession>
<keyword evidence="4" id="KW-1185">Reference proteome</keyword>
<evidence type="ECO:0000313" key="2">
    <source>
        <dbReference type="EMBL" id="KFB42581.1"/>
    </source>
</evidence>
<dbReference type="EMBL" id="ATLV01017862">
    <property type="status" value="NOT_ANNOTATED_CDS"/>
    <property type="molecule type" value="Genomic_DNA"/>
</dbReference>
<evidence type="ECO:0000256" key="1">
    <source>
        <dbReference type="SAM" id="MobiDB-lite"/>
    </source>
</evidence>